<feature type="compositionally biased region" description="Acidic residues" evidence="7">
    <location>
        <begin position="1"/>
        <end position="10"/>
    </location>
</feature>
<feature type="region of interest" description="Disordered" evidence="7">
    <location>
        <begin position="109"/>
        <end position="130"/>
    </location>
</feature>
<dbReference type="InterPro" id="IPR036770">
    <property type="entry name" value="Ankyrin_rpt-contain_sf"/>
</dbReference>
<feature type="region of interest" description="Disordered" evidence="7">
    <location>
        <begin position="1"/>
        <end position="86"/>
    </location>
</feature>
<dbReference type="GO" id="GO:0010468">
    <property type="term" value="P:regulation of gene expression"/>
    <property type="evidence" value="ECO:0007669"/>
    <property type="project" value="TreeGrafter"/>
</dbReference>
<dbReference type="InterPro" id="IPR047571">
    <property type="entry name" value="OCA"/>
</dbReference>
<feature type="domain" description="OCA" evidence="8">
    <location>
        <begin position="84"/>
        <end position="106"/>
    </location>
</feature>
<evidence type="ECO:0000256" key="1">
    <source>
        <dbReference type="ARBA" id="ARBA00022737"/>
    </source>
</evidence>
<dbReference type="PROSITE" id="PS50297">
    <property type="entry name" value="ANK_REP_REGION"/>
    <property type="match status" value="1"/>
</dbReference>
<evidence type="ECO:0000256" key="6">
    <source>
        <dbReference type="PROSITE-ProRule" id="PRU00023"/>
    </source>
</evidence>
<evidence type="ECO:0000256" key="7">
    <source>
        <dbReference type="SAM" id="MobiDB-lite"/>
    </source>
</evidence>
<dbReference type="GO" id="GO:0005634">
    <property type="term" value="C:nucleus"/>
    <property type="evidence" value="ECO:0007669"/>
    <property type="project" value="TreeGrafter"/>
</dbReference>
<dbReference type="PROSITE" id="PS52003">
    <property type="entry name" value="OCA"/>
    <property type="match status" value="1"/>
</dbReference>
<proteinExistence type="predicted"/>
<evidence type="ECO:0000256" key="2">
    <source>
        <dbReference type="ARBA" id="ARBA00023015"/>
    </source>
</evidence>
<dbReference type="Proteomes" id="UP000752171">
    <property type="component" value="Unassembled WGS sequence"/>
</dbReference>
<evidence type="ECO:0000259" key="8">
    <source>
        <dbReference type="PROSITE" id="PS52003"/>
    </source>
</evidence>
<keyword evidence="1" id="KW-0677">Repeat</keyword>
<gene>
    <name evidence="9" type="ORF">AMEX_G21766</name>
</gene>
<dbReference type="SMART" id="SM00248">
    <property type="entry name" value="ANK"/>
    <property type="match status" value="4"/>
</dbReference>
<protein>
    <recommendedName>
        <fullName evidence="8">OCA domain-containing protein</fullName>
    </recommendedName>
</protein>
<dbReference type="InterPro" id="IPR002110">
    <property type="entry name" value="Ankyrin_rpt"/>
</dbReference>
<dbReference type="PANTHER" id="PTHR24124">
    <property type="entry name" value="ANKYRIN REPEAT FAMILY A"/>
    <property type="match status" value="1"/>
</dbReference>
<name>A0A8T2L3D2_ASTMX</name>
<evidence type="ECO:0000313" key="10">
    <source>
        <dbReference type="Proteomes" id="UP000752171"/>
    </source>
</evidence>
<keyword evidence="4" id="KW-0010">Activator</keyword>
<keyword evidence="2" id="KW-0805">Transcription regulation</keyword>
<evidence type="ECO:0000313" key="9">
    <source>
        <dbReference type="EMBL" id="KAG9265377.1"/>
    </source>
</evidence>
<feature type="repeat" description="ANK" evidence="6">
    <location>
        <begin position="360"/>
        <end position="392"/>
    </location>
</feature>
<dbReference type="GO" id="GO:0003677">
    <property type="term" value="F:DNA binding"/>
    <property type="evidence" value="ECO:0007669"/>
    <property type="project" value="InterPro"/>
</dbReference>
<feature type="compositionally biased region" description="Polar residues" evidence="7">
    <location>
        <begin position="161"/>
        <end position="178"/>
    </location>
</feature>
<keyword evidence="3 6" id="KW-0040">ANK repeat</keyword>
<keyword evidence="5" id="KW-0804">Transcription</keyword>
<feature type="compositionally biased region" description="Basic and acidic residues" evidence="7">
    <location>
        <begin position="11"/>
        <end position="24"/>
    </location>
</feature>
<accession>A0A8T2L3D2</accession>
<sequence>MRSPLEEADDERMPQSREWRDYHHGVHQCDTSPLPAAPASNTNPPNSPTSALTGVGLELHNHIPDIKQASTSSTGPKSRKSKNDNRYLGVRVRMPVKDMLRNFRIAKGMDPKELQEDSKGTKGKKRVNTSADRRNRLKKWQTKSLEELAIIVEVLEEDLKTSTSPRPANMHQSSTQSPEPGDKNWCEHKTQQSFTFDSPPNRSFCETNTFLMRSVELYNSFPSSAYNQTITPNSQEGYDHYESVYYRPKSQAGMICSPGEGEYQVPSPQEASWCGSTREMSGPAYPYSVQEDWGSLAFFWTQMKREEHLQSSIPDQELLALDKCGRTLLHRAVDEGKRALVYVIARRMAELKKLDVKDTEGKTPLHLAAHRNQHLVVADLISLGANINEKDRYGKTCLHISAEYGYVRVLEVLKSCMRNGIYIDLEARDMNGLSALQHASVTLKSTVCELERSVTADQTRLHSLRKEQMMETLECLLQMECSLQVSHDHVSTSCSPAEDCPDPQLLLTQRVLSAEQGSVVT</sequence>
<dbReference type="Gene3D" id="1.25.40.20">
    <property type="entry name" value="Ankyrin repeat-containing domain"/>
    <property type="match status" value="1"/>
</dbReference>
<dbReference type="SUPFAM" id="SSF48403">
    <property type="entry name" value="Ankyrin repeat"/>
    <property type="match status" value="1"/>
</dbReference>
<dbReference type="GO" id="GO:0070974">
    <property type="term" value="F:POU domain binding"/>
    <property type="evidence" value="ECO:0007669"/>
    <property type="project" value="InterPro"/>
</dbReference>
<dbReference type="PANTHER" id="PTHR24124:SF8">
    <property type="entry name" value="OCA DOMAIN-CONTAINING PROTEIN"/>
    <property type="match status" value="1"/>
</dbReference>
<evidence type="ECO:0000256" key="4">
    <source>
        <dbReference type="ARBA" id="ARBA00023159"/>
    </source>
</evidence>
<dbReference type="AlphaFoldDB" id="A0A8T2L3D2"/>
<dbReference type="EMBL" id="JAICCE010000018">
    <property type="protein sequence ID" value="KAG9265377.1"/>
    <property type="molecule type" value="Genomic_DNA"/>
</dbReference>
<reference evidence="9 10" key="1">
    <citation type="submission" date="2021-07" db="EMBL/GenBank/DDBJ databases">
        <authorList>
            <person name="Imarazene B."/>
            <person name="Zahm M."/>
            <person name="Klopp C."/>
            <person name="Cabau C."/>
            <person name="Beille S."/>
            <person name="Jouanno E."/>
            <person name="Castinel A."/>
            <person name="Lluch J."/>
            <person name="Gil L."/>
            <person name="Kuchtly C."/>
            <person name="Lopez Roques C."/>
            <person name="Donnadieu C."/>
            <person name="Parrinello H."/>
            <person name="Journot L."/>
            <person name="Du K."/>
            <person name="Schartl M."/>
            <person name="Retaux S."/>
            <person name="Guiguen Y."/>
        </authorList>
    </citation>
    <scope>NUCLEOTIDE SEQUENCE [LARGE SCALE GENOMIC DNA]</scope>
    <source>
        <strain evidence="9">Pach_M1</strain>
        <tissue evidence="9">Testis</tissue>
    </source>
</reference>
<evidence type="ECO:0000256" key="5">
    <source>
        <dbReference type="ARBA" id="ARBA00023163"/>
    </source>
</evidence>
<evidence type="ECO:0000256" key="3">
    <source>
        <dbReference type="ARBA" id="ARBA00023043"/>
    </source>
</evidence>
<feature type="region of interest" description="Disordered" evidence="7">
    <location>
        <begin position="161"/>
        <end position="186"/>
    </location>
</feature>
<dbReference type="Pfam" id="PF12796">
    <property type="entry name" value="Ank_2"/>
    <property type="match status" value="1"/>
</dbReference>
<comment type="caution">
    <text evidence="9">The sequence shown here is derived from an EMBL/GenBank/DDBJ whole genome shotgun (WGS) entry which is preliminary data.</text>
</comment>
<feature type="compositionally biased region" description="Basic and acidic residues" evidence="7">
    <location>
        <begin position="109"/>
        <end position="120"/>
    </location>
</feature>
<dbReference type="PROSITE" id="PS50088">
    <property type="entry name" value="ANK_REPEAT"/>
    <property type="match status" value="1"/>
</dbReference>
<organism evidence="9 10">
    <name type="scientific">Astyanax mexicanus</name>
    <name type="common">Blind cave fish</name>
    <name type="synonym">Astyanax fasciatus mexicanus</name>
    <dbReference type="NCBI Taxonomy" id="7994"/>
    <lineage>
        <taxon>Eukaryota</taxon>
        <taxon>Metazoa</taxon>
        <taxon>Chordata</taxon>
        <taxon>Craniata</taxon>
        <taxon>Vertebrata</taxon>
        <taxon>Euteleostomi</taxon>
        <taxon>Actinopterygii</taxon>
        <taxon>Neopterygii</taxon>
        <taxon>Teleostei</taxon>
        <taxon>Ostariophysi</taxon>
        <taxon>Characiformes</taxon>
        <taxon>Characoidei</taxon>
        <taxon>Acestrorhamphidae</taxon>
        <taxon>Acestrorhamphinae</taxon>
        <taxon>Astyanax</taxon>
    </lineage>
</organism>
<feature type="compositionally biased region" description="Low complexity" evidence="7">
    <location>
        <begin position="31"/>
        <end position="53"/>
    </location>
</feature>